<evidence type="ECO:0000313" key="2">
    <source>
        <dbReference type="Proteomes" id="UP001432190"/>
    </source>
</evidence>
<accession>A0ABZ1SBV3</accession>
<dbReference type="Proteomes" id="UP001432190">
    <property type="component" value="Chromosome"/>
</dbReference>
<keyword evidence="2" id="KW-1185">Reference proteome</keyword>
<name>A0ABZ1SBV3_9ACTN</name>
<dbReference type="EMBL" id="CP108084">
    <property type="protein sequence ID" value="WUP51905.1"/>
    <property type="molecule type" value="Genomic_DNA"/>
</dbReference>
<organism evidence="1 2">
    <name type="scientific">Micromonospora globbae</name>
    <dbReference type="NCBI Taxonomy" id="1894969"/>
    <lineage>
        <taxon>Bacteria</taxon>
        <taxon>Bacillati</taxon>
        <taxon>Actinomycetota</taxon>
        <taxon>Actinomycetes</taxon>
        <taxon>Micromonosporales</taxon>
        <taxon>Micromonosporaceae</taxon>
        <taxon>Micromonospora</taxon>
    </lineage>
</organism>
<protein>
    <submittedName>
        <fullName evidence="1">Uncharacterized protein</fullName>
    </submittedName>
</protein>
<evidence type="ECO:0000313" key="1">
    <source>
        <dbReference type="EMBL" id="WUP51905.1"/>
    </source>
</evidence>
<proteinExistence type="predicted"/>
<sequence>MPETDRTDSVTERPDGVTDPLLWKLALEVADAHEPDGEGGCRNLLCAGEPWPCTAWNNAQRALRAAQSEADGMAEPAQDAPTGWSAAPVVPAARRAATAHLRESTSASAA</sequence>
<gene>
    <name evidence="1" type="ORF">OG994_10485</name>
</gene>
<dbReference type="RefSeq" id="WP_328853018.1">
    <property type="nucleotide sequence ID" value="NZ_CP108084.1"/>
</dbReference>
<reference evidence="1" key="1">
    <citation type="submission" date="2022-10" db="EMBL/GenBank/DDBJ databases">
        <title>The complete genomes of actinobacterial strains from the NBC collection.</title>
        <authorList>
            <person name="Joergensen T.S."/>
            <person name="Alvarez Arevalo M."/>
            <person name="Sterndorff E.B."/>
            <person name="Faurdal D."/>
            <person name="Vuksanovic O."/>
            <person name="Mourched A.-S."/>
            <person name="Charusanti P."/>
            <person name="Shaw S."/>
            <person name="Blin K."/>
            <person name="Weber T."/>
        </authorList>
    </citation>
    <scope>NUCLEOTIDE SEQUENCE</scope>
    <source>
        <strain evidence="1">NBC_00256</strain>
    </source>
</reference>